<dbReference type="Pfam" id="PF17101">
    <property type="entry name" value="Stealth_CR1"/>
    <property type="match status" value="1"/>
</dbReference>
<dbReference type="GO" id="GO:0016772">
    <property type="term" value="F:transferase activity, transferring phosphorus-containing groups"/>
    <property type="evidence" value="ECO:0007669"/>
    <property type="project" value="InterPro"/>
</dbReference>
<evidence type="ECO:0000313" key="6">
    <source>
        <dbReference type="EMBL" id="SDO80080.1"/>
    </source>
</evidence>
<dbReference type="EMBL" id="FNJK01000002">
    <property type="protein sequence ID" value="SDO80080.1"/>
    <property type="molecule type" value="Genomic_DNA"/>
</dbReference>
<evidence type="ECO:0000259" key="4">
    <source>
        <dbReference type="Pfam" id="PF11380"/>
    </source>
</evidence>
<dbReference type="InterPro" id="IPR021520">
    <property type="entry name" value="Stealth_CR2"/>
</dbReference>
<keyword evidence="3" id="KW-0270">Exopolysaccharide synthesis</keyword>
<proteinExistence type="inferred from homology"/>
<comment type="similarity">
    <text evidence="1">Belongs to the stealth family.</text>
</comment>
<name>A0A1H0MIW0_STREI</name>
<reference evidence="6 7" key="1">
    <citation type="submission" date="2016-10" db="EMBL/GenBank/DDBJ databases">
        <authorList>
            <person name="de Groot N.N."/>
        </authorList>
    </citation>
    <scope>NUCLEOTIDE SEQUENCE [LARGE SCALE GENOMIC DNA]</scope>
    <source>
        <strain evidence="6 7">Sb04</strain>
    </source>
</reference>
<dbReference type="PANTHER" id="PTHR24045">
    <property type="match status" value="1"/>
</dbReference>
<dbReference type="InterPro" id="IPR031358">
    <property type="entry name" value="Stealth_CR1"/>
</dbReference>
<dbReference type="AlphaFoldDB" id="A0A1H0MIW0"/>
<dbReference type="GO" id="GO:0000271">
    <property type="term" value="P:polysaccharide biosynthetic process"/>
    <property type="evidence" value="ECO:0007669"/>
    <property type="project" value="UniProtKB-KW"/>
</dbReference>
<evidence type="ECO:0000256" key="3">
    <source>
        <dbReference type="ARBA" id="ARBA00023169"/>
    </source>
</evidence>
<evidence type="ECO:0000256" key="2">
    <source>
        <dbReference type="ARBA" id="ARBA00022679"/>
    </source>
</evidence>
<dbReference type="Pfam" id="PF11380">
    <property type="entry name" value="Stealth_CR2"/>
    <property type="match status" value="1"/>
</dbReference>
<evidence type="ECO:0000259" key="5">
    <source>
        <dbReference type="Pfam" id="PF17101"/>
    </source>
</evidence>
<protein>
    <submittedName>
        <fullName evidence="6">Stealth protein CR1, conserved region 1</fullName>
    </submittedName>
</protein>
<accession>A0A1H0MIW0</accession>
<evidence type="ECO:0000313" key="7">
    <source>
        <dbReference type="Proteomes" id="UP000183816"/>
    </source>
</evidence>
<evidence type="ECO:0000256" key="1">
    <source>
        <dbReference type="ARBA" id="ARBA00007583"/>
    </source>
</evidence>
<organism evidence="6 7">
    <name type="scientific">Streptococcus equinus</name>
    <name type="common">Streptococcus bovis</name>
    <dbReference type="NCBI Taxonomy" id="1335"/>
    <lineage>
        <taxon>Bacteria</taxon>
        <taxon>Bacillati</taxon>
        <taxon>Bacillota</taxon>
        <taxon>Bacilli</taxon>
        <taxon>Lactobacillales</taxon>
        <taxon>Streptococcaceae</taxon>
        <taxon>Streptococcus</taxon>
    </lineage>
</organism>
<feature type="domain" description="Stealth protein CR2 conserved region 2" evidence="4">
    <location>
        <begin position="39"/>
        <end position="139"/>
    </location>
</feature>
<feature type="domain" description="Stealth protein CR1 conserved region 1" evidence="5">
    <location>
        <begin position="5"/>
        <end position="32"/>
    </location>
</feature>
<keyword evidence="2" id="KW-0808">Transferase</keyword>
<dbReference type="Proteomes" id="UP000183816">
    <property type="component" value="Unassembled WGS sequence"/>
</dbReference>
<sequence>MVEIPKIDFVVTWVDNTDLNWQRSKAKYSGDNSLNSEHRFRDMNTFHYWFRSIEKFAPWVNKIFLITEGHLPEWLDTSHPKLRVVKHSDYIPKEFLPTFNSNVIELNLHRIPELSEHFVIFNDDFFLTQPLKPEDYFKNGLPRLLGVYRFIIPLEKFNHIELNNILVMNKYFFNRKALKKHPFKFFNYRYGKSNLTNLLSLAKNGIPAYKDIHVSQPHLKSTFKKLWSLEPELFNNVSSNRFRTLEDVNHWLMGYWNIETNMFYPQDVNFGTYVSIGDKDRVRELLTSKKYKNICVNDDFNSDNFEMEVNNLVKVLDGIFPEKGSFEK</sequence>
<gene>
    <name evidence="6" type="ORF">SAMN05216347_102353</name>
</gene>
<dbReference type="PANTHER" id="PTHR24045:SF0">
    <property type="entry name" value="N-ACETYLGLUCOSAMINE-1-PHOSPHOTRANSFERASE SUBUNITS ALPHA_BETA"/>
    <property type="match status" value="1"/>
</dbReference>
<dbReference type="InterPro" id="IPR047141">
    <property type="entry name" value="Stealth"/>
</dbReference>